<organism evidence="1 2">
    <name type="scientific">Brachyspira hampsonii</name>
    <dbReference type="NCBI Taxonomy" id="1287055"/>
    <lineage>
        <taxon>Bacteria</taxon>
        <taxon>Pseudomonadati</taxon>
        <taxon>Spirochaetota</taxon>
        <taxon>Spirochaetia</taxon>
        <taxon>Brachyspirales</taxon>
        <taxon>Brachyspiraceae</taxon>
        <taxon>Brachyspira</taxon>
    </lineage>
</organism>
<proteinExistence type="predicted"/>
<dbReference type="GO" id="GO:0008168">
    <property type="term" value="F:methyltransferase activity"/>
    <property type="evidence" value="ECO:0007669"/>
    <property type="project" value="UniProtKB-KW"/>
</dbReference>
<dbReference type="Proteomes" id="UP000095247">
    <property type="component" value="Unassembled WGS sequence"/>
</dbReference>
<reference evidence="1 2" key="1">
    <citation type="submission" date="2016-08" db="EMBL/GenBank/DDBJ databases">
        <title>Characterization and recognition of Brachyspira hampsonii sp. nov., a novel intestinal spirochete that is pathogenic to pigs.</title>
        <authorList>
            <person name="Mirajkar N."/>
            <person name="La T."/>
            <person name="Phillips N."/>
            <person name="Hampson D."/>
            <person name="Gebhart C."/>
        </authorList>
    </citation>
    <scope>NUCLEOTIDE SEQUENCE [LARGE SCALE GENOMIC DNA]</scope>
    <source>
        <strain evidence="1 2">P280/1</strain>
    </source>
</reference>
<dbReference type="AlphaFoldDB" id="A0A1E5NET8"/>
<dbReference type="EMBL" id="MDCO01000009">
    <property type="protein sequence ID" value="OEJ14663.1"/>
    <property type="molecule type" value="Genomic_DNA"/>
</dbReference>
<accession>A0A1E5NET8</accession>
<keyword evidence="1" id="KW-0966">Cell projection</keyword>
<keyword evidence="1" id="KW-0489">Methyltransferase</keyword>
<evidence type="ECO:0000313" key="1">
    <source>
        <dbReference type="EMBL" id="OEJ14663.1"/>
    </source>
</evidence>
<comment type="caution">
    <text evidence="1">The sequence shown here is derived from an EMBL/GenBank/DDBJ whole genome shotgun (WGS) entry which is preliminary data.</text>
</comment>
<protein>
    <submittedName>
        <fullName evidence="1">Flagellin N-methylase</fullName>
    </submittedName>
</protein>
<name>A0A1E5NET8_9SPIR</name>
<sequence length="86" mass="10304">MKFDCDCCGICCKNIKHVPQLQKYDNGNGQCIYLTDDNKCSIYESRPEICNVDIMYQRKYSNIYSKDEFYKLNYQVCIQLKKNYKK</sequence>
<keyword evidence="1" id="KW-0969">Cilium</keyword>
<gene>
    <name evidence="1" type="ORF">BFL38_07415</name>
</gene>
<dbReference type="GO" id="GO:0032259">
    <property type="term" value="P:methylation"/>
    <property type="evidence" value="ECO:0007669"/>
    <property type="project" value="UniProtKB-KW"/>
</dbReference>
<keyword evidence="1" id="KW-0808">Transferase</keyword>
<keyword evidence="1" id="KW-0282">Flagellum</keyword>
<dbReference type="RefSeq" id="WP_069726175.1">
    <property type="nucleotide sequence ID" value="NZ_MDCO01000009.1"/>
</dbReference>
<evidence type="ECO:0000313" key="2">
    <source>
        <dbReference type="Proteomes" id="UP000095247"/>
    </source>
</evidence>